<organism evidence="8 9">
    <name type="scientific">Gemelliphila asaccharolytica</name>
    <dbReference type="NCBI Taxonomy" id="502393"/>
    <lineage>
        <taxon>Bacteria</taxon>
        <taxon>Bacillati</taxon>
        <taxon>Bacillota</taxon>
        <taxon>Bacilli</taxon>
        <taxon>Bacillales</taxon>
        <taxon>Gemellaceae</taxon>
        <taxon>Gemelliphila</taxon>
    </lineage>
</organism>
<keyword evidence="9" id="KW-1185">Reference proteome</keyword>
<evidence type="ECO:0000256" key="3">
    <source>
        <dbReference type="ARBA" id="ARBA00019192"/>
    </source>
</evidence>
<comment type="similarity">
    <text evidence="2 6">Belongs to the prokaryotic/mitochondrial release factor family.</text>
</comment>
<evidence type="ECO:0000256" key="2">
    <source>
        <dbReference type="ARBA" id="ARBA00010835"/>
    </source>
</evidence>
<accession>A0ABR5TNL2</accession>
<dbReference type="EMBL" id="LSDB01000001">
    <property type="protein sequence ID" value="KXB59019.1"/>
    <property type="molecule type" value="Genomic_DNA"/>
</dbReference>
<dbReference type="Gene3D" id="3.30.70.1660">
    <property type="match status" value="1"/>
</dbReference>
<feature type="domain" description="Prokaryotic-type class I peptide chain release factors" evidence="7">
    <location>
        <begin position="245"/>
        <end position="261"/>
    </location>
</feature>
<dbReference type="RefSeq" id="WP_066128464.1">
    <property type="nucleotide sequence ID" value="NZ_KQ959854.1"/>
</dbReference>
<comment type="caution">
    <text evidence="8">The sequence shown here is derived from an EMBL/GenBank/DDBJ whole genome shotgun (WGS) entry which is preliminary data.</text>
</comment>
<comment type="subcellular location">
    <subcellularLocation>
        <location evidence="6">Cytoplasm</location>
    </subcellularLocation>
</comment>
<dbReference type="InterPro" id="IPR000352">
    <property type="entry name" value="Pep_chain_release_fac_I"/>
</dbReference>
<evidence type="ECO:0000256" key="4">
    <source>
        <dbReference type="ARBA" id="ARBA00022481"/>
    </source>
</evidence>
<keyword evidence="6" id="KW-0963">Cytoplasm</keyword>
<protein>
    <recommendedName>
        <fullName evidence="3 6">Peptide chain release factor 2</fullName>
        <shortName evidence="6">RF-2</shortName>
    </recommendedName>
</protein>
<dbReference type="PANTHER" id="PTHR43116">
    <property type="entry name" value="PEPTIDE CHAIN RELEASE FACTOR 2"/>
    <property type="match status" value="1"/>
</dbReference>
<dbReference type="Proteomes" id="UP000070467">
    <property type="component" value="Unassembled WGS sequence"/>
</dbReference>
<dbReference type="HAMAP" id="MF_00094">
    <property type="entry name" value="Rel_fac_2"/>
    <property type="match status" value="1"/>
</dbReference>
<keyword evidence="4 6" id="KW-0488">Methylation</keyword>
<dbReference type="SMART" id="SM00937">
    <property type="entry name" value="PCRF"/>
    <property type="match status" value="1"/>
</dbReference>
<dbReference type="Pfam" id="PF00472">
    <property type="entry name" value="RF-1"/>
    <property type="match status" value="1"/>
</dbReference>
<keyword evidence="5 6" id="KW-0648">Protein biosynthesis</keyword>
<sequence>MELTDIKKELEEIEKNINDFKISLNLDTKKERISELDNMMLDPNFWTDTDKSTKLTLESKSLKKEILEFEELISLLEHTKDLIEYLKLENDSEIFNELLEYKKELANKEKNFTLRLLFSEKYDKNNSIFEIHSGAGGSDATDCAEILLKMYERFFQKQGLNYKFINYQSGDICGIKSVTLKVEGEFSYGLLKGEKGVHRFIRISPFDPSGKRHTSFCSVDVIPEFSDEEITFDIPQDELKIDTYRAGGAGGQHVNTTDSAVRITHIPTSITVQSQSERSQLINKETALKELKSRLYRKQLEEKEQEINKIRGEQKAISWGSQIRTYVFTPYTSVKDHRTNHEVSTIDKVMNGEIFDFIESYLHYNYENKIKS</sequence>
<dbReference type="Gene3D" id="3.30.160.20">
    <property type="match status" value="1"/>
</dbReference>
<dbReference type="InterPro" id="IPR004374">
    <property type="entry name" value="PrfB"/>
</dbReference>
<comment type="PTM">
    <text evidence="6">Methylated by PrmC. Methylation increases the termination efficiency of RF2.</text>
</comment>
<dbReference type="InterPro" id="IPR005139">
    <property type="entry name" value="PCRF"/>
</dbReference>
<dbReference type="SUPFAM" id="SSF75620">
    <property type="entry name" value="Release factor"/>
    <property type="match status" value="1"/>
</dbReference>
<dbReference type="Gene3D" id="1.20.58.410">
    <property type="entry name" value="Release factor"/>
    <property type="match status" value="1"/>
</dbReference>
<dbReference type="NCBIfam" id="TIGR00020">
    <property type="entry name" value="prfB"/>
    <property type="match status" value="1"/>
</dbReference>
<gene>
    <name evidence="6" type="primary">prfB</name>
    <name evidence="8" type="ORF">HMPREF1871_00086</name>
</gene>
<evidence type="ECO:0000256" key="5">
    <source>
        <dbReference type="ARBA" id="ARBA00022917"/>
    </source>
</evidence>
<dbReference type="InterPro" id="IPR045853">
    <property type="entry name" value="Pep_chain_release_fac_I_sf"/>
</dbReference>
<name>A0ABR5TNL2_9BACL</name>
<evidence type="ECO:0000256" key="6">
    <source>
        <dbReference type="HAMAP-Rule" id="MF_00094"/>
    </source>
</evidence>
<feature type="modified residue" description="N5-methylglutamine" evidence="6">
    <location>
        <position position="252"/>
    </location>
</feature>
<evidence type="ECO:0000256" key="1">
    <source>
        <dbReference type="ARBA" id="ARBA00002613"/>
    </source>
</evidence>
<comment type="function">
    <text evidence="1 6">Peptide chain release factor 2 directs the termination of translation in response to the peptide chain termination codons UGA and UAA.</text>
</comment>
<evidence type="ECO:0000259" key="7">
    <source>
        <dbReference type="PROSITE" id="PS00745"/>
    </source>
</evidence>
<evidence type="ECO:0000313" key="9">
    <source>
        <dbReference type="Proteomes" id="UP000070467"/>
    </source>
</evidence>
<dbReference type="PROSITE" id="PS00745">
    <property type="entry name" value="RF_PROK_I"/>
    <property type="match status" value="1"/>
</dbReference>
<dbReference type="PANTHER" id="PTHR43116:SF3">
    <property type="entry name" value="CLASS I PEPTIDE CHAIN RELEASE FACTOR"/>
    <property type="match status" value="1"/>
</dbReference>
<evidence type="ECO:0000313" key="8">
    <source>
        <dbReference type="EMBL" id="KXB59019.1"/>
    </source>
</evidence>
<dbReference type="Pfam" id="PF03462">
    <property type="entry name" value="PCRF"/>
    <property type="match status" value="1"/>
</dbReference>
<proteinExistence type="inferred from homology"/>
<reference evidence="8 9" key="1">
    <citation type="submission" date="2016-01" db="EMBL/GenBank/DDBJ databases">
        <authorList>
            <person name="Mitreva M."/>
            <person name="Pepin K.H."/>
            <person name="Mihindukulasuriya K.A."/>
            <person name="Fulton R."/>
            <person name="Fronick C."/>
            <person name="O'Laughlin M."/>
            <person name="Miner T."/>
            <person name="Herter B."/>
            <person name="Rosa B.A."/>
            <person name="Cordes M."/>
            <person name="Tomlinson C."/>
            <person name="Wollam A."/>
            <person name="Palsikar V.B."/>
            <person name="Mardis E.R."/>
            <person name="Wilson R.K."/>
        </authorList>
    </citation>
    <scope>NUCLEOTIDE SEQUENCE [LARGE SCALE GENOMIC DNA]</scope>
    <source>
        <strain evidence="8 9">KA00071</strain>
    </source>
</reference>